<keyword evidence="3 4" id="KW-0378">Hydrolase</keyword>
<sequence length="221" mass="24187">MPETTVHLVPTGDGYLVPDGLTEAVGVPLTEALHAAIRPLGAAERLLREAVGGPAVDGIPDDPEPMPPTRVRAGAVVVRDGRMLLVALPTEQGLVYEIPGGGVEDGETLEETVRRELAEETGLVAVPGRRIARVWRTSARLPGLFLDHYFLAEVSGEFGDPADLDLDGGEPVWVPVGEIARLPVWPRRLRWRIAHWWEHGWPETVVDLADRNEDLSGECRW</sequence>
<dbReference type="EMBL" id="JACHGT010000005">
    <property type="protein sequence ID" value="MBB6034642.1"/>
    <property type="molecule type" value="Genomic_DNA"/>
</dbReference>
<dbReference type="PRINTS" id="PR00502">
    <property type="entry name" value="NUDIXFAMILY"/>
</dbReference>
<comment type="cofactor">
    <cofactor evidence="1">
        <name>Mg(2+)</name>
        <dbReference type="ChEBI" id="CHEBI:18420"/>
    </cofactor>
</comment>
<dbReference type="Pfam" id="PF00293">
    <property type="entry name" value="NUDIX"/>
    <property type="match status" value="1"/>
</dbReference>
<dbReference type="PANTHER" id="PTHR43046">
    <property type="entry name" value="GDP-MANNOSE MANNOSYL HYDROLASE"/>
    <property type="match status" value="1"/>
</dbReference>
<dbReference type="InterPro" id="IPR020084">
    <property type="entry name" value="NUDIX_hydrolase_CS"/>
</dbReference>
<name>A0A841FM76_9ACTN</name>
<dbReference type="PROSITE" id="PS00893">
    <property type="entry name" value="NUDIX_BOX"/>
    <property type="match status" value="1"/>
</dbReference>
<dbReference type="PROSITE" id="PS51462">
    <property type="entry name" value="NUDIX"/>
    <property type="match status" value="1"/>
</dbReference>
<reference evidence="6 7" key="1">
    <citation type="submission" date="2020-08" db="EMBL/GenBank/DDBJ databases">
        <title>Genomic Encyclopedia of Type Strains, Phase IV (KMG-IV): sequencing the most valuable type-strain genomes for metagenomic binning, comparative biology and taxonomic classification.</title>
        <authorList>
            <person name="Goeker M."/>
        </authorList>
    </citation>
    <scope>NUCLEOTIDE SEQUENCE [LARGE SCALE GENOMIC DNA]</scope>
    <source>
        <strain evidence="6 7">YIM 65646</strain>
    </source>
</reference>
<evidence type="ECO:0000313" key="7">
    <source>
        <dbReference type="Proteomes" id="UP000548476"/>
    </source>
</evidence>
<evidence type="ECO:0000256" key="4">
    <source>
        <dbReference type="RuleBase" id="RU003476"/>
    </source>
</evidence>
<dbReference type="SUPFAM" id="SSF55811">
    <property type="entry name" value="Nudix"/>
    <property type="match status" value="1"/>
</dbReference>
<keyword evidence="7" id="KW-1185">Reference proteome</keyword>
<organism evidence="6 7">
    <name type="scientific">Phytomonospora endophytica</name>
    <dbReference type="NCBI Taxonomy" id="714109"/>
    <lineage>
        <taxon>Bacteria</taxon>
        <taxon>Bacillati</taxon>
        <taxon>Actinomycetota</taxon>
        <taxon>Actinomycetes</taxon>
        <taxon>Micromonosporales</taxon>
        <taxon>Micromonosporaceae</taxon>
        <taxon>Phytomonospora</taxon>
    </lineage>
</organism>
<dbReference type="InterPro" id="IPR015797">
    <property type="entry name" value="NUDIX_hydrolase-like_dom_sf"/>
</dbReference>
<dbReference type="Gene3D" id="3.90.79.10">
    <property type="entry name" value="Nucleoside Triphosphate Pyrophosphohydrolase"/>
    <property type="match status" value="1"/>
</dbReference>
<dbReference type="InterPro" id="IPR000086">
    <property type="entry name" value="NUDIX_hydrolase_dom"/>
</dbReference>
<evidence type="ECO:0000256" key="3">
    <source>
        <dbReference type="ARBA" id="ARBA00022801"/>
    </source>
</evidence>
<dbReference type="AlphaFoldDB" id="A0A841FM76"/>
<protein>
    <submittedName>
        <fullName evidence="6">ADP-ribose pyrophosphatase YjhB (NUDIX family)</fullName>
    </submittedName>
</protein>
<dbReference type="RefSeq" id="WP_184787521.1">
    <property type="nucleotide sequence ID" value="NZ_BONT01000068.1"/>
</dbReference>
<evidence type="ECO:0000313" key="6">
    <source>
        <dbReference type="EMBL" id="MBB6034642.1"/>
    </source>
</evidence>
<dbReference type="Proteomes" id="UP000548476">
    <property type="component" value="Unassembled WGS sequence"/>
</dbReference>
<comment type="similarity">
    <text evidence="2 4">Belongs to the Nudix hydrolase family.</text>
</comment>
<feature type="domain" description="Nudix hydrolase" evidence="5">
    <location>
        <begin position="68"/>
        <end position="199"/>
    </location>
</feature>
<proteinExistence type="inferred from homology"/>
<dbReference type="PANTHER" id="PTHR43046:SF16">
    <property type="entry name" value="ADP-RIBOSE PYROPHOSPHATASE YJHB-RELATED"/>
    <property type="match status" value="1"/>
</dbReference>
<gene>
    <name evidence="6" type="ORF">HNR73_002496</name>
</gene>
<dbReference type="GO" id="GO:0016787">
    <property type="term" value="F:hydrolase activity"/>
    <property type="evidence" value="ECO:0007669"/>
    <property type="project" value="UniProtKB-KW"/>
</dbReference>
<evidence type="ECO:0000256" key="2">
    <source>
        <dbReference type="ARBA" id="ARBA00005582"/>
    </source>
</evidence>
<comment type="caution">
    <text evidence="6">The sequence shown here is derived from an EMBL/GenBank/DDBJ whole genome shotgun (WGS) entry which is preliminary data.</text>
</comment>
<evidence type="ECO:0000256" key="1">
    <source>
        <dbReference type="ARBA" id="ARBA00001946"/>
    </source>
</evidence>
<evidence type="ECO:0000259" key="5">
    <source>
        <dbReference type="PROSITE" id="PS51462"/>
    </source>
</evidence>
<accession>A0A841FM76</accession>
<dbReference type="InterPro" id="IPR020476">
    <property type="entry name" value="Nudix_hydrolase"/>
</dbReference>